<dbReference type="NCBIfam" id="TIGR01626">
    <property type="entry name" value="ytfJ_HI0045"/>
    <property type="match status" value="1"/>
</dbReference>
<dbReference type="InterPro" id="IPR006513">
    <property type="entry name" value="YtfJ_HI0045"/>
</dbReference>
<protein>
    <recommendedName>
        <fullName evidence="4">YtfJ family protein</fullName>
    </recommendedName>
</protein>
<sequence length="185" mass="20110">MKSNIFKSAIALIACSPILAFASGLTVGQPVPKATVQEYGQIMLNDGNESYQSWNTNELVGKVRVIQAMAGRSSAKQMNQPLMDAIGAAKFPKDKYQTTTIVNQDDAMWGTGSMVKSSAEDSKKEFPWSSIVVDEHGAVAKAWHLKEQSSAIVVLNKDGQILFEHQGALDKAQIKQVIDLVKSNL</sequence>
<dbReference type="EMBL" id="CAKLDM010000002">
    <property type="protein sequence ID" value="CAH0541613.1"/>
    <property type="molecule type" value="Genomic_DNA"/>
</dbReference>
<evidence type="ECO:0008006" key="4">
    <source>
        <dbReference type="Google" id="ProtNLM"/>
    </source>
</evidence>
<dbReference type="Proteomes" id="UP000838748">
    <property type="component" value="Unassembled WGS sequence"/>
</dbReference>
<evidence type="ECO:0000256" key="1">
    <source>
        <dbReference type="SAM" id="SignalP"/>
    </source>
</evidence>
<proteinExistence type="predicted"/>
<gene>
    <name evidence="2" type="primary">ytfJ</name>
    <name evidence="2" type="ORF">VMF7928_03678</name>
</gene>
<evidence type="ECO:0000313" key="3">
    <source>
        <dbReference type="Proteomes" id="UP000838748"/>
    </source>
</evidence>
<evidence type="ECO:0000313" key="2">
    <source>
        <dbReference type="EMBL" id="CAH0541613.1"/>
    </source>
</evidence>
<feature type="chain" id="PRO_5047514082" description="YtfJ family protein" evidence="1">
    <location>
        <begin position="23"/>
        <end position="185"/>
    </location>
</feature>
<comment type="caution">
    <text evidence="2">The sequence shown here is derived from an EMBL/GenBank/DDBJ whole genome shotgun (WGS) entry which is preliminary data.</text>
</comment>
<accession>A0ABN8E9E5</accession>
<dbReference type="RefSeq" id="WP_237363139.1">
    <property type="nucleotide sequence ID" value="NZ_CAKLDM010000002.1"/>
</dbReference>
<keyword evidence="3" id="KW-1185">Reference proteome</keyword>
<feature type="signal peptide" evidence="1">
    <location>
        <begin position="1"/>
        <end position="22"/>
    </location>
</feature>
<name>A0ABN8E9E5_9VIBR</name>
<reference evidence="2" key="1">
    <citation type="submission" date="2021-11" db="EMBL/GenBank/DDBJ databases">
        <authorList>
            <person name="Rodrigo-Torres L."/>
            <person name="Arahal R. D."/>
            <person name="Lucena T."/>
        </authorList>
    </citation>
    <scope>NUCLEOTIDE SEQUENCE</scope>
    <source>
        <strain evidence="2">CECT 7928</strain>
    </source>
</reference>
<organism evidence="2 3">
    <name type="scientific">Vibrio marisflavi CECT 7928</name>
    <dbReference type="NCBI Taxonomy" id="634439"/>
    <lineage>
        <taxon>Bacteria</taxon>
        <taxon>Pseudomonadati</taxon>
        <taxon>Pseudomonadota</taxon>
        <taxon>Gammaproteobacteria</taxon>
        <taxon>Vibrionales</taxon>
        <taxon>Vibrionaceae</taxon>
        <taxon>Vibrio</taxon>
    </lineage>
</organism>
<dbReference type="Gene3D" id="3.40.30.10">
    <property type="entry name" value="Glutaredoxin"/>
    <property type="match status" value="1"/>
</dbReference>
<dbReference type="Pfam" id="PF09695">
    <property type="entry name" value="YtfJ_HI0045"/>
    <property type="match status" value="1"/>
</dbReference>
<keyword evidence="1" id="KW-0732">Signal</keyword>